<sequence length="102" mass="11980">MEPSQLVDYLQNNIGSIKFLERYWVNLEAYIMTSKLYRHDTEKISQKYSDIVNSNTATDAEKQRAEDIIKKIQGFDWDEEIGVLRGVVKKIEIASRFQSINY</sequence>
<dbReference type="EMBL" id="FMSV02000548">
    <property type="protein sequence ID" value="SEH08386.1"/>
    <property type="molecule type" value="Genomic_DNA"/>
</dbReference>
<evidence type="ECO:0000313" key="1">
    <source>
        <dbReference type="EMBL" id="SEH08386.1"/>
    </source>
</evidence>
<accession>A0A1H6FGU8</accession>
<organism evidence="1 2">
    <name type="scientific">Candidatus Venteria ishoeyi</name>
    <dbReference type="NCBI Taxonomy" id="1899563"/>
    <lineage>
        <taxon>Bacteria</taxon>
        <taxon>Pseudomonadati</taxon>
        <taxon>Pseudomonadota</taxon>
        <taxon>Gammaproteobacteria</taxon>
        <taxon>Thiotrichales</taxon>
        <taxon>Thiotrichaceae</taxon>
        <taxon>Venteria</taxon>
    </lineage>
</organism>
<keyword evidence="2" id="KW-1185">Reference proteome</keyword>
<reference evidence="1 2" key="1">
    <citation type="submission" date="2016-10" db="EMBL/GenBank/DDBJ databases">
        <authorList>
            <person name="de Groot N.N."/>
        </authorList>
    </citation>
    <scope>NUCLEOTIDE SEQUENCE [LARGE SCALE GENOMIC DNA]</scope>
    <source>
        <strain evidence="1">MBHS1</strain>
    </source>
</reference>
<evidence type="ECO:0000313" key="2">
    <source>
        <dbReference type="Proteomes" id="UP000236724"/>
    </source>
</evidence>
<gene>
    <name evidence="1" type="ORF">MBHS_04278</name>
</gene>
<protein>
    <submittedName>
        <fullName evidence="1">Uncharacterized protein</fullName>
    </submittedName>
</protein>
<name>A0A1H6FGU8_9GAMM</name>
<dbReference type="Proteomes" id="UP000236724">
    <property type="component" value="Unassembled WGS sequence"/>
</dbReference>
<dbReference type="AlphaFoldDB" id="A0A1H6FGU8"/>
<proteinExistence type="predicted"/>